<organism evidence="1 2">
    <name type="scientific">Deinococcus xianganensis</name>
    <dbReference type="NCBI Taxonomy" id="1507289"/>
    <lineage>
        <taxon>Bacteria</taxon>
        <taxon>Thermotogati</taxon>
        <taxon>Deinococcota</taxon>
        <taxon>Deinococci</taxon>
        <taxon>Deinococcales</taxon>
        <taxon>Deinococcaceae</taxon>
        <taxon>Deinococcus</taxon>
    </lineage>
</organism>
<keyword evidence="2" id="KW-1185">Reference proteome</keyword>
<dbReference type="EMBL" id="WVHK01000127">
    <property type="protein sequence ID" value="MXV21746.1"/>
    <property type="molecule type" value="Genomic_DNA"/>
</dbReference>
<reference evidence="1 2" key="1">
    <citation type="submission" date="2019-11" db="EMBL/GenBank/DDBJ databases">
        <title>Genome sequence of Deinococcus xianganensis Y35, AI-2 producing algicidal bacterium, isolated from lake water.</title>
        <authorList>
            <person name="Li Y."/>
        </authorList>
    </citation>
    <scope>NUCLEOTIDE SEQUENCE [LARGE SCALE GENOMIC DNA]</scope>
    <source>
        <strain evidence="1 2">Y35</strain>
    </source>
</reference>
<gene>
    <name evidence="1" type="ORF">GLX28_19175</name>
</gene>
<dbReference type="Proteomes" id="UP000430519">
    <property type="component" value="Unassembled WGS sequence"/>
</dbReference>
<dbReference type="RefSeq" id="WP_160982197.1">
    <property type="nucleotide sequence ID" value="NZ_WVHK01000127.1"/>
</dbReference>
<name>A0A6I4YPM9_9DEIO</name>
<evidence type="ECO:0000313" key="1">
    <source>
        <dbReference type="EMBL" id="MXV21746.1"/>
    </source>
</evidence>
<comment type="caution">
    <text evidence="1">The sequence shown here is derived from an EMBL/GenBank/DDBJ whole genome shotgun (WGS) entry which is preliminary data.</text>
</comment>
<sequence>MSKKRTDKTMLADKIVYLVRVGTREVDVDAASAEELAIKLAPLAGLELAEITPIAQAIYGRAKRFDFDFWSIRRIGMRRFVADDGARLPGQLPPRKGRKTAPTVEEWGAVELPSDALSNSAS</sequence>
<dbReference type="AlphaFoldDB" id="A0A6I4YPM9"/>
<protein>
    <submittedName>
        <fullName evidence="1">Uncharacterized protein</fullName>
    </submittedName>
</protein>
<proteinExistence type="predicted"/>
<evidence type="ECO:0000313" key="2">
    <source>
        <dbReference type="Proteomes" id="UP000430519"/>
    </source>
</evidence>
<accession>A0A6I4YPM9</accession>